<comment type="similarity">
    <text evidence="1">Belongs to the methyltransferase superfamily.</text>
</comment>
<dbReference type="Gene3D" id="3.40.50.150">
    <property type="entry name" value="Vaccinia Virus protein VP39"/>
    <property type="match status" value="1"/>
</dbReference>
<dbReference type="GO" id="GO:0032259">
    <property type="term" value="P:methylation"/>
    <property type="evidence" value="ECO:0007669"/>
    <property type="project" value="UniProtKB-KW"/>
</dbReference>
<keyword evidence="2 5" id="KW-0489">Methyltransferase</keyword>
<evidence type="ECO:0000313" key="6">
    <source>
        <dbReference type="Proteomes" id="UP000663651"/>
    </source>
</evidence>
<dbReference type="PANTHER" id="PTHR44942">
    <property type="entry name" value="METHYLTRANSF_11 DOMAIN-CONTAINING PROTEIN"/>
    <property type="match status" value="1"/>
</dbReference>
<dbReference type="CDD" id="cd02440">
    <property type="entry name" value="AdoMet_MTases"/>
    <property type="match status" value="1"/>
</dbReference>
<dbReference type="InterPro" id="IPR029063">
    <property type="entry name" value="SAM-dependent_MTases_sf"/>
</dbReference>
<sequence>MTQQFKDYFSERSDAYRSYRPGYPDELFAWLAGLPSRREAALDCGCGTGQASIALAEHFSRVYAIDPSAGQIENAMPHERVEYRVAPAEETGLPDAGVDLIIAAQALHWFDFGRFYPEVRRVAREGAVFAAFTYGLLAIEEEIDRIVGRFYRDVIGPYWPPERAHVDAGYRTLPFPFAEIEAPPFAMTAEWDLGHLMGYFETWSAVKEYRRVEGKDPLELVGGKLANAWGEPAHIRQVAWPLVLRAGRVA</sequence>
<keyword evidence="3" id="KW-0808">Transferase</keyword>
<organism evidence="5 6">
    <name type="scientific">Geobacter benzoatilyticus</name>
    <dbReference type="NCBI Taxonomy" id="2815309"/>
    <lineage>
        <taxon>Bacteria</taxon>
        <taxon>Pseudomonadati</taxon>
        <taxon>Thermodesulfobacteriota</taxon>
        <taxon>Desulfuromonadia</taxon>
        <taxon>Geobacterales</taxon>
        <taxon>Geobacteraceae</taxon>
        <taxon>Geobacter</taxon>
    </lineage>
</organism>
<dbReference type="RefSeq" id="WP_207163818.1">
    <property type="nucleotide sequence ID" value="NZ_CP071382.1"/>
</dbReference>
<dbReference type="SUPFAM" id="SSF53335">
    <property type="entry name" value="S-adenosyl-L-methionine-dependent methyltransferases"/>
    <property type="match status" value="1"/>
</dbReference>
<dbReference type="Pfam" id="PF08241">
    <property type="entry name" value="Methyltransf_11"/>
    <property type="match status" value="1"/>
</dbReference>
<dbReference type="Proteomes" id="UP000663651">
    <property type="component" value="Chromosome"/>
</dbReference>
<protein>
    <submittedName>
        <fullName evidence="5">Class I SAM-dependent methyltransferase</fullName>
    </submittedName>
</protein>
<gene>
    <name evidence="5" type="ORF">JZM60_01670</name>
</gene>
<evidence type="ECO:0000256" key="1">
    <source>
        <dbReference type="ARBA" id="ARBA00008361"/>
    </source>
</evidence>
<evidence type="ECO:0000256" key="2">
    <source>
        <dbReference type="ARBA" id="ARBA00022603"/>
    </source>
</evidence>
<evidence type="ECO:0000256" key="3">
    <source>
        <dbReference type="ARBA" id="ARBA00022679"/>
    </source>
</evidence>
<dbReference type="InterPro" id="IPR013216">
    <property type="entry name" value="Methyltransf_11"/>
</dbReference>
<proteinExistence type="inferred from homology"/>
<feature type="domain" description="Methyltransferase type 11" evidence="4">
    <location>
        <begin position="42"/>
        <end position="130"/>
    </location>
</feature>
<keyword evidence="6" id="KW-1185">Reference proteome</keyword>
<dbReference type="GO" id="GO:0008168">
    <property type="term" value="F:methyltransferase activity"/>
    <property type="evidence" value="ECO:0007669"/>
    <property type="project" value="UniProtKB-KW"/>
</dbReference>
<dbReference type="EMBL" id="CP071382">
    <property type="protein sequence ID" value="QSV46029.1"/>
    <property type="molecule type" value="Genomic_DNA"/>
</dbReference>
<dbReference type="PANTHER" id="PTHR44942:SF4">
    <property type="entry name" value="METHYLTRANSFERASE TYPE 11 DOMAIN-CONTAINING PROTEIN"/>
    <property type="match status" value="1"/>
</dbReference>
<evidence type="ECO:0000313" key="5">
    <source>
        <dbReference type="EMBL" id="QSV46029.1"/>
    </source>
</evidence>
<accession>A0ABX7Q3K3</accession>
<evidence type="ECO:0000259" key="4">
    <source>
        <dbReference type="Pfam" id="PF08241"/>
    </source>
</evidence>
<reference evidence="5 6" key="1">
    <citation type="submission" date="2021-03" db="EMBL/GenBank/DDBJ databases">
        <title>Geobacter metallireducens gen. nov. sp. nov., a microorganism capable of coupling the complete oxidation of organic compounds to the reduction of iron and other metals.</title>
        <authorList>
            <person name="Li Y."/>
        </authorList>
    </citation>
    <scope>NUCLEOTIDE SEQUENCE [LARGE SCALE GENOMIC DNA]</scope>
    <source>
        <strain evidence="5 6">Jerry-YX</strain>
    </source>
</reference>
<dbReference type="InterPro" id="IPR051052">
    <property type="entry name" value="Diverse_substrate_MTase"/>
</dbReference>
<name>A0ABX7Q3K3_9BACT</name>